<evidence type="ECO:0000256" key="3">
    <source>
        <dbReference type="ARBA" id="ARBA00004752"/>
    </source>
</evidence>
<feature type="compositionally biased region" description="Basic and acidic residues" evidence="26">
    <location>
        <begin position="668"/>
        <end position="681"/>
    </location>
</feature>
<evidence type="ECO:0000256" key="27">
    <source>
        <dbReference type="SAM" id="Phobius"/>
    </source>
</evidence>
<dbReference type="UniPathway" id="UPA00219"/>
<name>A0A2G3E4M6_9FIRM</name>
<dbReference type="InterPro" id="IPR001264">
    <property type="entry name" value="Glyco_trans_51"/>
</dbReference>
<keyword evidence="21" id="KW-0961">Cell wall biogenesis/degradation</keyword>
<dbReference type="RefSeq" id="WP_099385778.1">
    <property type="nucleotide sequence ID" value="NZ_PDYG01000015.1"/>
</dbReference>
<dbReference type="Proteomes" id="UP000224563">
    <property type="component" value="Unassembled WGS sequence"/>
</dbReference>
<dbReference type="GO" id="GO:0008360">
    <property type="term" value="P:regulation of cell shape"/>
    <property type="evidence" value="ECO:0007669"/>
    <property type="project" value="UniProtKB-KW"/>
</dbReference>
<dbReference type="Gene3D" id="3.40.710.10">
    <property type="entry name" value="DD-peptidase/beta-lactamase superfamily"/>
    <property type="match status" value="1"/>
</dbReference>
<feature type="domain" description="Penicillin-binding protein transpeptidase" evidence="28">
    <location>
        <begin position="380"/>
        <end position="627"/>
    </location>
</feature>
<protein>
    <recommendedName>
        <fullName evidence="7">Penicillin-binding protein 1A</fullName>
        <ecNumber evidence="23">2.4.99.28</ecNumber>
        <ecNumber evidence="6">3.4.16.4</ecNumber>
    </recommendedName>
</protein>
<gene>
    <name evidence="30" type="ORF">CSX02_04310</name>
</gene>
<feature type="transmembrane region" description="Helical" evidence="27">
    <location>
        <begin position="21"/>
        <end position="42"/>
    </location>
</feature>
<keyword evidence="17 27" id="KW-1133">Transmembrane helix</keyword>
<dbReference type="GO" id="GO:0008955">
    <property type="term" value="F:peptidoglycan glycosyltransferase activity"/>
    <property type="evidence" value="ECO:0007669"/>
    <property type="project" value="UniProtKB-EC"/>
</dbReference>
<comment type="function">
    <text evidence="1">Cell wall formation. Synthesis of cross-linked peptidoglycan from the lipid intermediates. The enzyme has a penicillin-insensitive transglycosylase N-terminal domain (formation of linear glycan strands) and a penicillin-sensitive transpeptidase C-terminal domain (cross-linking of the peptide subunits).</text>
</comment>
<evidence type="ECO:0000259" key="28">
    <source>
        <dbReference type="Pfam" id="PF00905"/>
    </source>
</evidence>
<keyword evidence="16" id="KW-0573">Peptidoglycan synthesis</keyword>
<dbReference type="GO" id="GO:0071555">
    <property type="term" value="P:cell wall organization"/>
    <property type="evidence" value="ECO:0007669"/>
    <property type="project" value="UniProtKB-KW"/>
</dbReference>
<evidence type="ECO:0000256" key="1">
    <source>
        <dbReference type="ARBA" id="ARBA00002624"/>
    </source>
</evidence>
<evidence type="ECO:0000256" key="15">
    <source>
        <dbReference type="ARBA" id="ARBA00022968"/>
    </source>
</evidence>
<comment type="catalytic activity">
    <reaction evidence="24">
        <text>[GlcNAc-(1-&gt;4)-Mur2Ac(oyl-L-Ala-gamma-D-Glu-L-Lys-D-Ala-D-Ala)](n)-di-trans,octa-cis-undecaprenyl diphosphate + beta-D-GlcNAc-(1-&gt;4)-Mur2Ac(oyl-L-Ala-gamma-D-Glu-L-Lys-D-Ala-D-Ala)-di-trans,octa-cis-undecaprenyl diphosphate = [GlcNAc-(1-&gt;4)-Mur2Ac(oyl-L-Ala-gamma-D-Glu-L-Lys-D-Ala-D-Ala)](n+1)-di-trans,octa-cis-undecaprenyl diphosphate + di-trans,octa-cis-undecaprenyl diphosphate + H(+)</text>
        <dbReference type="Rhea" id="RHEA:23708"/>
        <dbReference type="Rhea" id="RHEA-COMP:9602"/>
        <dbReference type="Rhea" id="RHEA-COMP:9603"/>
        <dbReference type="ChEBI" id="CHEBI:15378"/>
        <dbReference type="ChEBI" id="CHEBI:58405"/>
        <dbReference type="ChEBI" id="CHEBI:60033"/>
        <dbReference type="ChEBI" id="CHEBI:78435"/>
        <dbReference type="EC" id="2.4.99.28"/>
    </reaction>
</comment>
<dbReference type="InterPro" id="IPR023346">
    <property type="entry name" value="Lysozyme-like_dom_sf"/>
</dbReference>
<evidence type="ECO:0000256" key="23">
    <source>
        <dbReference type="ARBA" id="ARBA00044770"/>
    </source>
</evidence>
<dbReference type="SUPFAM" id="SSF53955">
    <property type="entry name" value="Lysozyme-like"/>
    <property type="match status" value="1"/>
</dbReference>
<comment type="pathway">
    <text evidence="3">Cell wall biogenesis; peptidoglycan biosynthesis.</text>
</comment>
<dbReference type="SUPFAM" id="SSF56601">
    <property type="entry name" value="beta-lactamase/transpeptidase-like"/>
    <property type="match status" value="1"/>
</dbReference>
<dbReference type="GO" id="GO:0008658">
    <property type="term" value="F:penicillin binding"/>
    <property type="evidence" value="ECO:0007669"/>
    <property type="project" value="InterPro"/>
</dbReference>
<evidence type="ECO:0000256" key="26">
    <source>
        <dbReference type="SAM" id="MobiDB-lite"/>
    </source>
</evidence>
<keyword evidence="15" id="KW-0735">Signal-anchor</keyword>
<dbReference type="EC" id="3.4.16.4" evidence="6"/>
<comment type="similarity">
    <text evidence="5">In the N-terminal section; belongs to the glycosyltransferase 51 family.</text>
</comment>
<evidence type="ECO:0000256" key="9">
    <source>
        <dbReference type="ARBA" id="ARBA00022670"/>
    </source>
</evidence>
<dbReference type="GO" id="GO:0009002">
    <property type="term" value="F:serine-type D-Ala-D-Ala carboxypeptidase activity"/>
    <property type="evidence" value="ECO:0007669"/>
    <property type="project" value="UniProtKB-EC"/>
</dbReference>
<evidence type="ECO:0000256" key="13">
    <source>
        <dbReference type="ARBA" id="ARBA00022801"/>
    </source>
</evidence>
<dbReference type="EMBL" id="PDYG01000015">
    <property type="protein sequence ID" value="PHU38105.1"/>
    <property type="molecule type" value="Genomic_DNA"/>
</dbReference>
<evidence type="ECO:0000256" key="12">
    <source>
        <dbReference type="ARBA" id="ARBA00022692"/>
    </source>
</evidence>
<dbReference type="InterPro" id="IPR001460">
    <property type="entry name" value="PCN-bd_Tpept"/>
</dbReference>
<dbReference type="EC" id="2.4.99.28" evidence="23"/>
<evidence type="ECO:0000256" key="2">
    <source>
        <dbReference type="ARBA" id="ARBA00004401"/>
    </source>
</evidence>
<dbReference type="FunFam" id="1.10.3810.10:FF:000001">
    <property type="entry name" value="Penicillin-binding protein 1A"/>
    <property type="match status" value="1"/>
</dbReference>
<evidence type="ECO:0000256" key="25">
    <source>
        <dbReference type="ARBA" id="ARBA00060592"/>
    </source>
</evidence>
<evidence type="ECO:0000256" key="16">
    <source>
        <dbReference type="ARBA" id="ARBA00022984"/>
    </source>
</evidence>
<keyword evidence="14" id="KW-0133">Cell shape</keyword>
<keyword evidence="19" id="KW-0046">Antibiotic resistance</keyword>
<evidence type="ECO:0000256" key="18">
    <source>
        <dbReference type="ARBA" id="ARBA00023136"/>
    </source>
</evidence>
<feature type="region of interest" description="Disordered" evidence="26">
    <location>
        <begin position="668"/>
        <end position="711"/>
    </location>
</feature>
<evidence type="ECO:0000256" key="20">
    <source>
        <dbReference type="ARBA" id="ARBA00023268"/>
    </source>
</evidence>
<dbReference type="InterPro" id="IPR036950">
    <property type="entry name" value="PBP_transglycosylase"/>
</dbReference>
<evidence type="ECO:0000256" key="14">
    <source>
        <dbReference type="ARBA" id="ARBA00022960"/>
    </source>
</evidence>
<feature type="compositionally biased region" description="Basic and acidic residues" evidence="26">
    <location>
        <begin position="697"/>
        <end position="711"/>
    </location>
</feature>
<keyword evidence="8" id="KW-0121">Carboxypeptidase</keyword>
<dbReference type="Pfam" id="PF00905">
    <property type="entry name" value="Transpeptidase"/>
    <property type="match status" value="1"/>
</dbReference>
<evidence type="ECO:0000256" key="19">
    <source>
        <dbReference type="ARBA" id="ARBA00023251"/>
    </source>
</evidence>
<dbReference type="PANTHER" id="PTHR32282:SF33">
    <property type="entry name" value="PEPTIDOGLYCAN GLYCOSYLTRANSFERASE"/>
    <property type="match status" value="1"/>
</dbReference>
<dbReference type="AlphaFoldDB" id="A0A2G3E4M6"/>
<evidence type="ECO:0000256" key="10">
    <source>
        <dbReference type="ARBA" id="ARBA00022676"/>
    </source>
</evidence>
<evidence type="ECO:0000256" key="21">
    <source>
        <dbReference type="ARBA" id="ARBA00023316"/>
    </source>
</evidence>
<dbReference type="GO" id="GO:0006508">
    <property type="term" value="P:proteolysis"/>
    <property type="evidence" value="ECO:0007669"/>
    <property type="project" value="UniProtKB-KW"/>
</dbReference>
<dbReference type="PANTHER" id="PTHR32282">
    <property type="entry name" value="BINDING PROTEIN TRANSPEPTIDASE, PUTATIVE-RELATED"/>
    <property type="match status" value="1"/>
</dbReference>
<evidence type="ECO:0000256" key="17">
    <source>
        <dbReference type="ARBA" id="ARBA00022989"/>
    </source>
</evidence>
<comment type="pathway">
    <text evidence="25">Glycan biosynthesis.</text>
</comment>
<reference evidence="30 31" key="1">
    <citation type="submission" date="2017-10" db="EMBL/GenBank/DDBJ databases">
        <title>Resolving the taxonomy of Roseburia spp., Eubacterium rectale and Agathobacter spp. through phylogenomic analysis.</title>
        <authorList>
            <person name="Sheridan P.O."/>
            <person name="Walker A.W."/>
            <person name="Duncan S.H."/>
            <person name="Scott K.P."/>
            <person name="Toole P.W.O."/>
            <person name="Luis P."/>
            <person name="Flint H.J."/>
        </authorList>
    </citation>
    <scope>NUCLEOTIDE SEQUENCE [LARGE SCALE GENOMIC DNA]</scope>
    <source>
        <strain evidence="30 31">JK623</strain>
    </source>
</reference>
<comment type="catalytic activity">
    <reaction evidence="22">
        <text>Preferential cleavage: (Ac)2-L-Lys-D-Ala-|-D-Ala. Also transpeptidation of peptidyl-alanyl moieties that are N-acyl substituents of D-alanine.</text>
        <dbReference type="EC" id="3.4.16.4"/>
    </reaction>
</comment>
<comment type="similarity">
    <text evidence="4">In the C-terminal section; belongs to the transpeptidase family.</text>
</comment>
<evidence type="ECO:0000256" key="24">
    <source>
        <dbReference type="ARBA" id="ARBA00049902"/>
    </source>
</evidence>
<evidence type="ECO:0000313" key="31">
    <source>
        <dbReference type="Proteomes" id="UP000224563"/>
    </source>
</evidence>
<evidence type="ECO:0000256" key="8">
    <source>
        <dbReference type="ARBA" id="ARBA00022645"/>
    </source>
</evidence>
<evidence type="ECO:0000313" key="30">
    <source>
        <dbReference type="EMBL" id="PHU38105.1"/>
    </source>
</evidence>
<keyword evidence="13" id="KW-0378">Hydrolase</keyword>
<keyword evidence="18 27" id="KW-0472">Membrane</keyword>
<dbReference type="Pfam" id="PF00912">
    <property type="entry name" value="Transgly"/>
    <property type="match status" value="1"/>
</dbReference>
<evidence type="ECO:0000256" key="6">
    <source>
        <dbReference type="ARBA" id="ARBA00012448"/>
    </source>
</evidence>
<comment type="caution">
    <text evidence="30">The sequence shown here is derived from an EMBL/GenBank/DDBJ whole genome shotgun (WGS) entry which is preliminary data.</text>
</comment>
<sequence>MAKNQKTKKKKHRVFWGFIKVQIVLMTLVMIAVGYYFVGGYAKQVDSLRHKAHELVVNSDPSAFVPSQTVTVYAANGDVISEKKSAKQTGYVAYEDIPADFVTAIISIEDKKFYSHNGVDIKGLLRAVKAMLKNGEVTQGGSTITMQLAKLIYMDVSRRDWQYKIEQMAIAMELEKIYSKNKIMEFYLNNIYFANGYYGIVAACKGYFNCELSDLTVSQVAFLLAIPNSPTYYDPLTNYDNTIKRRNLILRNMREDGKISERDYENAVNEIIILDHPEDEVEKWNNYVDTYTYYCATRALMEANGFEFKQDFETEEEEKEYDEAYDEQFARYQKQLFSKGYSIYTSIDMDKQNALQETIDKRLKQFKGKNDEGIYEMQSSAVTIDNDTGMVVAIVGGRSQDFSSYTLNRAYQSHRQPGSSIKPLIVYTPCFENGYTKDSKIVDEKFKDGPKNAANIYYGDVTIDFAVQQSLNTVAWKLYEELTPEVGLSYLRKMNFNGIVDEDYILPTCLGGFTKGVSSLEMASAYSALENDGVYREPSCVRSIVDKDQNVVYKYEPLEQIVYTETAARMMTEVLTHVFKGTARDFELDNHMPAAVKTGTTNDSKDSWFVGYTRYYTTAVWVGFDMPKTIENLTKEKYSSHIWQDYMNHIHEGLSPLKFLPYAKLSDDFNREQSRDDQSENRDDEDEQEQQENNENQDDRDHADDADHDAE</sequence>
<accession>A0A2G3E4M6</accession>
<feature type="compositionally biased region" description="Acidic residues" evidence="26">
    <location>
        <begin position="682"/>
        <end position="696"/>
    </location>
</feature>
<organism evidence="30 31">
    <name type="scientific">Agathobacter ruminis</name>
    <dbReference type="NCBI Taxonomy" id="1712665"/>
    <lineage>
        <taxon>Bacteria</taxon>
        <taxon>Bacillati</taxon>
        <taxon>Bacillota</taxon>
        <taxon>Clostridia</taxon>
        <taxon>Lachnospirales</taxon>
        <taxon>Lachnospiraceae</taxon>
        <taxon>Agathobacter</taxon>
    </lineage>
</organism>
<dbReference type="InterPro" id="IPR012338">
    <property type="entry name" value="Beta-lactam/transpept-like"/>
</dbReference>
<evidence type="ECO:0000256" key="7">
    <source>
        <dbReference type="ARBA" id="ARBA00018638"/>
    </source>
</evidence>
<keyword evidence="20" id="KW-0511">Multifunctional enzyme</keyword>
<keyword evidence="10" id="KW-0328">Glycosyltransferase</keyword>
<keyword evidence="9" id="KW-0645">Protease</keyword>
<comment type="subcellular location">
    <subcellularLocation>
        <location evidence="2">Cell membrane</location>
        <topology evidence="2">Single-pass type II membrane protein</topology>
    </subcellularLocation>
</comment>
<keyword evidence="31" id="KW-1185">Reference proteome</keyword>
<proteinExistence type="inferred from homology"/>
<dbReference type="GO" id="GO:0005886">
    <property type="term" value="C:plasma membrane"/>
    <property type="evidence" value="ECO:0007669"/>
    <property type="project" value="UniProtKB-SubCell"/>
</dbReference>
<evidence type="ECO:0000256" key="5">
    <source>
        <dbReference type="ARBA" id="ARBA00007739"/>
    </source>
</evidence>
<dbReference type="GO" id="GO:0046677">
    <property type="term" value="P:response to antibiotic"/>
    <property type="evidence" value="ECO:0007669"/>
    <property type="project" value="UniProtKB-KW"/>
</dbReference>
<dbReference type="Gene3D" id="1.10.3810.10">
    <property type="entry name" value="Biosynthetic peptidoglycan transglycosylase-like"/>
    <property type="match status" value="1"/>
</dbReference>
<evidence type="ECO:0000256" key="22">
    <source>
        <dbReference type="ARBA" id="ARBA00034000"/>
    </source>
</evidence>
<keyword evidence="11 30" id="KW-0808">Transferase</keyword>
<evidence type="ECO:0000256" key="4">
    <source>
        <dbReference type="ARBA" id="ARBA00007090"/>
    </source>
</evidence>
<reference evidence="30 31" key="2">
    <citation type="submission" date="2017-10" db="EMBL/GenBank/DDBJ databases">
        <authorList>
            <person name="Banno H."/>
            <person name="Chua N.-H."/>
        </authorList>
    </citation>
    <scope>NUCLEOTIDE SEQUENCE [LARGE SCALE GENOMIC DNA]</scope>
    <source>
        <strain evidence="30 31">JK623</strain>
    </source>
</reference>
<evidence type="ECO:0000256" key="11">
    <source>
        <dbReference type="ARBA" id="ARBA00022679"/>
    </source>
</evidence>
<evidence type="ECO:0000259" key="29">
    <source>
        <dbReference type="Pfam" id="PF00912"/>
    </source>
</evidence>
<dbReference type="GO" id="GO:0009252">
    <property type="term" value="P:peptidoglycan biosynthetic process"/>
    <property type="evidence" value="ECO:0007669"/>
    <property type="project" value="UniProtKB-UniPathway"/>
</dbReference>
<feature type="domain" description="Glycosyl transferase family 51" evidence="29">
    <location>
        <begin position="77"/>
        <end position="253"/>
    </location>
</feature>
<keyword evidence="12 27" id="KW-0812">Transmembrane</keyword>
<dbReference type="InterPro" id="IPR050396">
    <property type="entry name" value="Glycosyltr_51/Transpeptidase"/>
</dbReference>